<evidence type="ECO:0000256" key="5">
    <source>
        <dbReference type="ARBA" id="ARBA00022833"/>
    </source>
</evidence>
<keyword evidence="3" id="KW-0479">Metal-binding</keyword>
<dbReference type="Gene3D" id="3.40.50.620">
    <property type="entry name" value="HUPs"/>
    <property type="match status" value="1"/>
</dbReference>
<keyword evidence="7" id="KW-0175">Coiled coil</keyword>
<gene>
    <name evidence="9" type="ORF">C1SCF055_LOCUS3462</name>
</gene>
<dbReference type="SUPFAM" id="SSF52374">
    <property type="entry name" value="Nucleotidylyl transferase"/>
    <property type="match status" value="1"/>
</dbReference>
<evidence type="ECO:0000256" key="3">
    <source>
        <dbReference type="ARBA" id="ARBA00022723"/>
    </source>
</evidence>
<dbReference type="InterPro" id="IPR014729">
    <property type="entry name" value="Rossmann-like_a/b/a_fold"/>
</dbReference>
<feature type="domain" description="tRNA synthetases class I catalytic" evidence="8">
    <location>
        <begin position="23"/>
        <end position="435"/>
    </location>
</feature>
<evidence type="ECO:0000259" key="8">
    <source>
        <dbReference type="Pfam" id="PF01406"/>
    </source>
</evidence>
<dbReference type="Proteomes" id="UP001152797">
    <property type="component" value="Unassembled WGS sequence"/>
</dbReference>
<reference evidence="10 11" key="2">
    <citation type="submission" date="2024-05" db="EMBL/GenBank/DDBJ databases">
        <authorList>
            <person name="Chen Y."/>
            <person name="Shah S."/>
            <person name="Dougan E. K."/>
            <person name="Thang M."/>
            <person name="Chan C."/>
        </authorList>
    </citation>
    <scope>NUCLEOTIDE SEQUENCE [LARGE SCALE GENOMIC DNA]</scope>
</reference>
<feature type="coiled-coil region" evidence="7">
    <location>
        <begin position="653"/>
        <end position="692"/>
    </location>
</feature>
<dbReference type="InterPro" id="IPR009080">
    <property type="entry name" value="tRNAsynth_Ia_anticodon-bd"/>
</dbReference>
<evidence type="ECO:0000256" key="2">
    <source>
        <dbReference type="ARBA" id="ARBA00022598"/>
    </source>
</evidence>
<comment type="caution">
    <text evidence="9">The sequence shown here is derived from an EMBL/GenBank/DDBJ whole genome shotgun (WGS) entry which is preliminary data.</text>
</comment>
<protein>
    <submittedName>
        <fullName evidence="10">Cysteine--tRNA ligase, cytoplasmic (Cysteinyl-tRNA synthetase) (CysRS)</fullName>
    </submittedName>
</protein>
<sequence>MADFDTLTYDTAALENFIHGRINITDIDDKIILRARQNKLFSLFSEALPLYMQCKCLVSSPKVATYPATSGFQGFLKHQLLQFFDLHNGPLRHLQEAASLSLPDLSKHVNEALTKKAAKLKAKAPEKPKDGNSRAQQEYETLVDEHNLKLKQHSELTENVQEAIKSGSKERILSAAREVLMDALDKERGHTITDHSIFDDHGRRFEKEYFEDMKALGILEPDVVTRITEYMDGRVQKFIEKLEEMGVAYESSGSVYFDIAAFQKLGYHYRKLVPDLHATAKEMEEGEGALAADDEKRSPNDFALWKKSKPGEPAWPSKWGPGRPGWHIECSVMATDKNGAYLDIHAGGEDLKFPHHDNEMAQSEAYLQRSQWVNYFWHAGHLHIEGLKMSKSLKNFITIRQALAVHSARQLRLMLLMQAWDKGMNYSDQAIDMAKAEERRMKHFLGSLEFWQRRGGRQPGGEEKLMEAIDSSKDKIHKAILDNFATPKVVEAISKLVLEAKATMDSPTDSLEPVLKAAHLIESTMSMLGVEGLRITREPKEAWTEAVDTVADLRQQVREVAREKDASKRQQLVKEAVAKVAGSSAKAQSAGLKDLANAMDSFEKDLVGLAESNSSMGQLLERCDRVRDVDMVQLGVRLEDRGTGGYIWMFDDREAMEVEQKEAEEKAKAAVRQKVQNKLNQKVKELELAEKAAIPPKDLFQNGSNKGVYGEFDAEGIPTKLANSEELSAKKRKDLVKEMAKQHKDFEKLQKQAGDTGIEAFLAKMRSEVAELEKQLQ</sequence>
<reference evidence="9" key="1">
    <citation type="submission" date="2022-10" db="EMBL/GenBank/DDBJ databases">
        <authorList>
            <person name="Chen Y."/>
            <person name="Dougan E. K."/>
            <person name="Chan C."/>
            <person name="Rhodes N."/>
            <person name="Thang M."/>
        </authorList>
    </citation>
    <scope>NUCLEOTIDE SEQUENCE</scope>
</reference>
<dbReference type="InterPro" id="IPR024909">
    <property type="entry name" value="Cys-tRNA/MSH_ligase"/>
</dbReference>
<evidence type="ECO:0000313" key="10">
    <source>
        <dbReference type="EMBL" id="CAL4762414.1"/>
    </source>
</evidence>
<dbReference type="GO" id="GO:0005737">
    <property type="term" value="C:cytoplasm"/>
    <property type="evidence" value="ECO:0007669"/>
    <property type="project" value="TreeGrafter"/>
</dbReference>
<evidence type="ECO:0000256" key="7">
    <source>
        <dbReference type="SAM" id="Coils"/>
    </source>
</evidence>
<comment type="cofactor">
    <cofactor evidence="1">
        <name>Zn(2+)</name>
        <dbReference type="ChEBI" id="CHEBI:29105"/>
    </cofactor>
</comment>
<evidence type="ECO:0000313" key="9">
    <source>
        <dbReference type="EMBL" id="CAI3975102.1"/>
    </source>
</evidence>
<keyword evidence="11" id="KW-1185">Reference proteome</keyword>
<dbReference type="FunFam" id="3.40.50.620:FF:000186">
    <property type="entry name" value="Putative Cysteinyl-tRNA synthetase"/>
    <property type="match status" value="1"/>
</dbReference>
<keyword evidence="5" id="KW-0862">Zinc</keyword>
<dbReference type="InterPro" id="IPR032678">
    <property type="entry name" value="tRNA-synt_1_cat_dom"/>
</dbReference>
<proteinExistence type="predicted"/>
<name>A0A9P1BKP2_9DINO</name>
<evidence type="ECO:0000256" key="4">
    <source>
        <dbReference type="ARBA" id="ARBA00022741"/>
    </source>
</evidence>
<accession>A0A9P1BKP2</accession>
<dbReference type="PANTHER" id="PTHR10890:SF3">
    <property type="entry name" value="CYSTEINE--TRNA LIGASE, CYTOPLASMIC"/>
    <property type="match status" value="1"/>
</dbReference>
<evidence type="ECO:0000256" key="1">
    <source>
        <dbReference type="ARBA" id="ARBA00001947"/>
    </source>
</evidence>
<dbReference type="EMBL" id="CAMXCT020000180">
    <property type="protein sequence ID" value="CAL1128477.1"/>
    <property type="molecule type" value="Genomic_DNA"/>
</dbReference>
<organism evidence="9">
    <name type="scientific">Cladocopium goreaui</name>
    <dbReference type="NCBI Taxonomy" id="2562237"/>
    <lineage>
        <taxon>Eukaryota</taxon>
        <taxon>Sar</taxon>
        <taxon>Alveolata</taxon>
        <taxon>Dinophyceae</taxon>
        <taxon>Suessiales</taxon>
        <taxon>Symbiodiniaceae</taxon>
        <taxon>Cladocopium</taxon>
    </lineage>
</organism>
<dbReference type="Pfam" id="PF01406">
    <property type="entry name" value="tRNA-synt_1e"/>
    <property type="match status" value="1"/>
</dbReference>
<dbReference type="AlphaFoldDB" id="A0A9P1BKP2"/>
<dbReference type="GO" id="GO:0006423">
    <property type="term" value="P:cysteinyl-tRNA aminoacylation"/>
    <property type="evidence" value="ECO:0007669"/>
    <property type="project" value="TreeGrafter"/>
</dbReference>
<dbReference type="OrthoDB" id="438179at2759"/>
<dbReference type="PANTHER" id="PTHR10890">
    <property type="entry name" value="CYSTEINYL-TRNA SYNTHETASE"/>
    <property type="match status" value="1"/>
</dbReference>
<dbReference type="GO" id="GO:0004817">
    <property type="term" value="F:cysteine-tRNA ligase activity"/>
    <property type="evidence" value="ECO:0007669"/>
    <property type="project" value="TreeGrafter"/>
</dbReference>
<keyword evidence="6" id="KW-0067">ATP-binding</keyword>
<dbReference type="EMBL" id="CAMXCT030000180">
    <property type="protein sequence ID" value="CAL4762414.1"/>
    <property type="molecule type" value="Genomic_DNA"/>
</dbReference>
<evidence type="ECO:0000313" key="11">
    <source>
        <dbReference type="Proteomes" id="UP001152797"/>
    </source>
</evidence>
<dbReference type="GO" id="GO:0046872">
    <property type="term" value="F:metal ion binding"/>
    <property type="evidence" value="ECO:0007669"/>
    <property type="project" value="UniProtKB-KW"/>
</dbReference>
<dbReference type="GO" id="GO:0005524">
    <property type="term" value="F:ATP binding"/>
    <property type="evidence" value="ECO:0007669"/>
    <property type="project" value="UniProtKB-KW"/>
</dbReference>
<evidence type="ECO:0000256" key="6">
    <source>
        <dbReference type="ARBA" id="ARBA00022840"/>
    </source>
</evidence>
<dbReference type="SUPFAM" id="SSF47323">
    <property type="entry name" value="Anticodon-binding domain of a subclass of class I aminoacyl-tRNA synthetases"/>
    <property type="match status" value="1"/>
</dbReference>
<keyword evidence="2 10" id="KW-0436">Ligase</keyword>
<keyword evidence="4" id="KW-0547">Nucleotide-binding</keyword>
<dbReference type="EMBL" id="CAMXCT010000180">
    <property type="protein sequence ID" value="CAI3975102.1"/>
    <property type="molecule type" value="Genomic_DNA"/>
</dbReference>